<keyword evidence="1" id="KW-0040">ANK repeat</keyword>
<dbReference type="AlphaFoldDB" id="A0AA40K5V8"/>
<evidence type="ECO:0000313" key="4">
    <source>
        <dbReference type="Proteomes" id="UP001172155"/>
    </source>
</evidence>
<feature type="repeat" description="ANK" evidence="1">
    <location>
        <begin position="205"/>
        <end position="237"/>
    </location>
</feature>
<sequence>MVTTRSGRTTAGATPRQSAKKLRPGPHTKKPRRPAKKCSPVRVDHPPAPPPEPIAKLPIEIFYLIVKLFLSIGDGPASVASAPRPSQLYPLATTCKGFWGCLRPLLFELDVNFITRTSSPRMSPPCGGTKIFLAARAQWLLPDPCSSWINRWEKPLQGALLDPLSLAIVMGDTQMVEIFAKGADALLLSRVWPDSGIGLSYSIRVAMTPLHLAIWIGQYEVARILLQRFAEIDQSTLKWYEPAGLGFASYLGYVKIARLMLEGKKGAVPESPWVARIRSQLVEPRAHSRRQGIIQQRPVCDWDLSVTPPMILASLGLSHIRHPPGGEAIFALLAAQDHHLVTKKYNYVPFDSPQTPLGVALVYSKYLLPFAESYILALVRAGALEPSPLLSSRANQVQSYWIMLSHLLTEKLKWKNRRQFIGKCWDAALEYHGGNGRRRIFEGLGRGHRE</sequence>
<dbReference type="InterPro" id="IPR002110">
    <property type="entry name" value="Ankyrin_rpt"/>
</dbReference>
<feature type="compositionally biased region" description="Basic residues" evidence="2">
    <location>
        <begin position="18"/>
        <end position="36"/>
    </location>
</feature>
<keyword evidence="4" id="KW-1185">Reference proteome</keyword>
<evidence type="ECO:0000313" key="3">
    <source>
        <dbReference type="EMBL" id="KAK0747045.1"/>
    </source>
</evidence>
<comment type="caution">
    <text evidence="3">The sequence shown here is derived from an EMBL/GenBank/DDBJ whole genome shotgun (WGS) entry which is preliminary data.</text>
</comment>
<feature type="region of interest" description="Disordered" evidence="2">
    <location>
        <begin position="1"/>
        <end position="50"/>
    </location>
</feature>
<protein>
    <recommendedName>
        <fullName evidence="5">Ankyrin</fullName>
    </recommendedName>
</protein>
<accession>A0AA40K5V8</accession>
<dbReference type="SUPFAM" id="SSF48403">
    <property type="entry name" value="Ankyrin repeat"/>
    <property type="match status" value="1"/>
</dbReference>
<name>A0AA40K5V8_9PEZI</name>
<dbReference type="Pfam" id="PF00023">
    <property type="entry name" value="Ank"/>
    <property type="match status" value="1"/>
</dbReference>
<organism evidence="3 4">
    <name type="scientific">Schizothecium vesticola</name>
    <dbReference type="NCBI Taxonomy" id="314040"/>
    <lineage>
        <taxon>Eukaryota</taxon>
        <taxon>Fungi</taxon>
        <taxon>Dikarya</taxon>
        <taxon>Ascomycota</taxon>
        <taxon>Pezizomycotina</taxon>
        <taxon>Sordariomycetes</taxon>
        <taxon>Sordariomycetidae</taxon>
        <taxon>Sordariales</taxon>
        <taxon>Schizotheciaceae</taxon>
        <taxon>Schizothecium</taxon>
    </lineage>
</organism>
<evidence type="ECO:0008006" key="5">
    <source>
        <dbReference type="Google" id="ProtNLM"/>
    </source>
</evidence>
<dbReference type="PROSITE" id="PS50297">
    <property type="entry name" value="ANK_REP_REGION"/>
    <property type="match status" value="1"/>
</dbReference>
<gene>
    <name evidence="3" type="ORF">B0T18DRAFT_489443</name>
</gene>
<dbReference type="InterPro" id="IPR036770">
    <property type="entry name" value="Ankyrin_rpt-contain_sf"/>
</dbReference>
<reference evidence="3" key="1">
    <citation type="submission" date="2023-06" db="EMBL/GenBank/DDBJ databases">
        <title>Genome-scale phylogeny and comparative genomics of the fungal order Sordariales.</title>
        <authorList>
            <consortium name="Lawrence Berkeley National Laboratory"/>
            <person name="Hensen N."/>
            <person name="Bonometti L."/>
            <person name="Westerberg I."/>
            <person name="Brannstrom I.O."/>
            <person name="Guillou S."/>
            <person name="Cros-Aarteil S."/>
            <person name="Calhoun S."/>
            <person name="Haridas S."/>
            <person name="Kuo A."/>
            <person name="Mondo S."/>
            <person name="Pangilinan J."/>
            <person name="Riley R."/>
            <person name="LaButti K."/>
            <person name="Andreopoulos B."/>
            <person name="Lipzen A."/>
            <person name="Chen C."/>
            <person name="Yanf M."/>
            <person name="Daum C."/>
            <person name="Ng V."/>
            <person name="Clum A."/>
            <person name="Steindorff A."/>
            <person name="Ohm R."/>
            <person name="Martin F."/>
            <person name="Silar P."/>
            <person name="Natvig D."/>
            <person name="Lalanne C."/>
            <person name="Gautier V."/>
            <person name="Ament-velasquez S.L."/>
            <person name="Kruys A."/>
            <person name="Hutchinson M.I."/>
            <person name="Powell A.J."/>
            <person name="Barry K."/>
            <person name="Miller A.N."/>
            <person name="Grigoriev I.V."/>
            <person name="Debuchy R."/>
            <person name="Gladieux P."/>
            <person name="Thoren M.H."/>
            <person name="Johannesson H."/>
        </authorList>
    </citation>
    <scope>NUCLEOTIDE SEQUENCE</scope>
    <source>
        <strain evidence="3">SMH3187-1</strain>
    </source>
</reference>
<evidence type="ECO:0000256" key="2">
    <source>
        <dbReference type="SAM" id="MobiDB-lite"/>
    </source>
</evidence>
<proteinExistence type="predicted"/>
<feature type="compositionally biased region" description="Low complexity" evidence="2">
    <location>
        <begin position="1"/>
        <end position="14"/>
    </location>
</feature>
<evidence type="ECO:0000256" key="1">
    <source>
        <dbReference type="PROSITE-ProRule" id="PRU00023"/>
    </source>
</evidence>
<dbReference type="PROSITE" id="PS50088">
    <property type="entry name" value="ANK_REPEAT"/>
    <property type="match status" value="1"/>
</dbReference>
<dbReference type="Gene3D" id="1.25.40.20">
    <property type="entry name" value="Ankyrin repeat-containing domain"/>
    <property type="match status" value="1"/>
</dbReference>
<dbReference type="Proteomes" id="UP001172155">
    <property type="component" value="Unassembled WGS sequence"/>
</dbReference>
<dbReference type="EMBL" id="JAUKUD010000004">
    <property type="protein sequence ID" value="KAK0747045.1"/>
    <property type="molecule type" value="Genomic_DNA"/>
</dbReference>